<evidence type="ECO:0000256" key="2">
    <source>
        <dbReference type="ARBA" id="ARBA00022630"/>
    </source>
</evidence>
<dbReference type="eggNOG" id="KOG2665">
    <property type="taxonomic scope" value="Eukaryota"/>
</dbReference>
<evidence type="ECO:0000313" key="10">
    <source>
        <dbReference type="EMBL" id="EPT02721.1"/>
    </source>
</evidence>
<protein>
    <recommendedName>
        <fullName evidence="8">L-2-hydroxyglutarate dehydrogenase, mitochondrial</fullName>
        <ecNumber evidence="7">1.1.99.2</ecNumber>
    </recommendedName>
</protein>
<keyword evidence="2" id="KW-0285">Flavoprotein</keyword>
<evidence type="ECO:0000256" key="5">
    <source>
        <dbReference type="ARBA" id="ARBA00036066"/>
    </source>
</evidence>
<dbReference type="OrthoDB" id="498204at2759"/>
<dbReference type="InterPro" id="IPR036188">
    <property type="entry name" value="FAD/NAD-bd_sf"/>
</dbReference>
<reference evidence="10 11" key="1">
    <citation type="journal article" date="2012" name="Science">
        <title>The Paleozoic origin of enzymatic lignin decomposition reconstructed from 31 fungal genomes.</title>
        <authorList>
            <person name="Floudas D."/>
            <person name="Binder M."/>
            <person name="Riley R."/>
            <person name="Barry K."/>
            <person name="Blanchette R.A."/>
            <person name="Henrissat B."/>
            <person name="Martinez A.T."/>
            <person name="Otillar R."/>
            <person name="Spatafora J.W."/>
            <person name="Yadav J.S."/>
            <person name="Aerts A."/>
            <person name="Benoit I."/>
            <person name="Boyd A."/>
            <person name="Carlson A."/>
            <person name="Copeland A."/>
            <person name="Coutinho P.M."/>
            <person name="de Vries R.P."/>
            <person name="Ferreira P."/>
            <person name="Findley K."/>
            <person name="Foster B."/>
            <person name="Gaskell J."/>
            <person name="Glotzer D."/>
            <person name="Gorecki P."/>
            <person name="Heitman J."/>
            <person name="Hesse C."/>
            <person name="Hori C."/>
            <person name="Igarashi K."/>
            <person name="Jurgens J.A."/>
            <person name="Kallen N."/>
            <person name="Kersten P."/>
            <person name="Kohler A."/>
            <person name="Kuees U."/>
            <person name="Kumar T.K.A."/>
            <person name="Kuo A."/>
            <person name="LaButti K."/>
            <person name="Larrondo L.F."/>
            <person name="Lindquist E."/>
            <person name="Ling A."/>
            <person name="Lombard V."/>
            <person name="Lucas S."/>
            <person name="Lundell T."/>
            <person name="Martin R."/>
            <person name="McLaughlin D.J."/>
            <person name="Morgenstern I."/>
            <person name="Morin E."/>
            <person name="Murat C."/>
            <person name="Nagy L.G."/>
            <person name="Nolan M."/>
            <person name="Ohm R.A."/>
            <person name="Patyshakuliyeva A."/>
            <person name="Rokas A."/>
            <person name="Ruiz-Duenas F.J."/>
            <person name="Sabat G."/>
            <person name="Salamov A."/>
            <person name="Samejima M."/>
            <person name="Schmutz J."/>
            <person name="Slot J.C."/>
            <person name="St John F."/>
            <person name="Stenlid J."/>
            <person name="Sun H."/>
            <person name="Sun S."/>
            <person name="Syed K."/>
            <person name="Tsang A."/>
            <person name="Wiebenga A."/>
            <person name="Young D."/>
            <person name="Pisabarro A."/>
            <person name="Eastwood D.C."/>
            <person name="Martin F."/>
            <person name="Cullen D."/>
            <person name="Grigoriev I.V."/>
            <person name="Hibbett D.S."/>
        </authorList>
    </citation>
    <scope>NUCLEOTIDE SEQUENCE</scope>
    <source>
        <strain evidence="11">FP-58527</strain>
    </source>
</reference>
<dbReference type="GO" id="GO:0047545">
    <property type="term" value="F:(S)-2-hydroxyglutarate dehydrogenase activity"/>
    <property type="evidence" value="ECO:0007669"/>
    <property type="project" value="UniProtKB-EC"/>
</dbReference>
<evidence type="ECO:0000313" key="11">
    <source>
        <dbReference type="Proteomes" id="UP000015241"/>
    </source>
</evidence>
<dbReference type="PANTHER" id="PTHR43104:SF4">
    <property type="entry name" value="L-2-HYDROXYGLUTARATE DEHYDROGENASE, MITOCHONDRIAL"/>
    <property type="match status" value="1"/>
</dbReference>
<dbReference type="AlphaFoldDB" id="S8FN86"/>
<evidence type="ECO:0000256" key="1">
    <source>
        <dbReference type="ARBA" id="ARBA00001974"/>
    </source>
</evidence>
<organism evidence="10 11">
    <name type="scientific">Fomitopsis schrenkii</name>
    <name type="common">Brown rot fungus</name>
    <dbReference type="NCBI Taxonomy" id="2126942"/>
    <lineage>
        <taxon>Eukaryota</taxon>
        <taxon>Fungi</taxon>
        <taxon>Dikarya</taxon>
        <taxon>Basidiomycota</taxon>
        <taxon>Agaricomycotina</taxon>
        <taxon>Agaricomycetes</taxon>
        <taxon>Polyporales</taxon>
        <taxon>Fomitopsis</taxon>
    </lineage>
</organism>
<evidence type="ECO:0000256" key="4">
    <source>
        <dbReference type="ARBA" id="ARBA00023002"/>
    </source>
</evidence>
<evidence type="ECO:0000259" key="9">
    <source>
        <dbReference type="Pfam" id="PF01266"/>
    </source>
</evidence>
<accession>S8FN86</accession>
<dbReference type="Pfam" id="PF01266">
    <property type="entry name" value="DAO"/>
    <property type="match status" value="1"/>
</dbReference>
<gene>
    <name evidence="10" type="ORF">FOMPIDRAFT_128789</name>
</gene>
<dbReference type="EC" id="1.1.99.2" evidence="7"/>
<evidence type="ECO:0000256" key="8">
    <source>
        <dbReference type="ARBA" id="ARBA00041137"/>
    </source>
</evidence>
<proteinExistence type="inferred from homology"/>
<dbReference type="EMBL" id="KE504133">
    <property type="protein sequence ID" value="EPT02721.1"/>
    <property type="molecule type" value="Genomic_DNA"/>
</dbReference>
<dbReference type="STRING" id="743788.S8FN86"/>
<dbReference type="InParanoid" id="S8FN86"/>
<dbReference type="Gene3D" id="3.30.9.10">
    <property type="entry name" value="D-Amino Acid Oxidase, subunit A, domain 2"/>
    <property type="match status" value="1"/>
</dbReference>
<feature type="domain" description="FAD dependent oxidoreductase" evidence="9">
    <location>
        <begin position="26"/>
        <end position="450"/>
    </location>
</feature>
<evidence type="ECO:0000256" key="7">
    <source>
        <dbReference type="ARBA" id="ARBA00038878"/>
    </source>
</evidence>
<dbReference type="Proteomes" id="UP000015241">
    <property type="component" value="Unassembled WGS sequence"/>
</dbReference>
<comment type="cofactor">
    <cofactor evidence="1">
        <name>FAD</name>
        <dbReference type="ChEBI" id="CHEBI:57692"/>
    </cofactor>
</comment>
<comment type="catalytic activity">
    <reaction evidence="5">
        <text>(S)-2-hydroxyglutarate + A = 2-oxoglutarate + AH2</text>
        <dbReference type="Rhea" id="RHEA:21252"/>
        <dbReference type="ChEBI" id="CHEBI:13193"/>
        <dbReference type="ChEBI" id="CHEBI:16782"/>
        <dbReference type="ChEBI" id="CHEBI:16810"/>
        <dbReference type="ChEBI" id="CHEBI:17499"/>
        <dbReference type="EC" id="1.1.99.2"/>
    </reaction>
</comment>
<keyword evidence="11" id="KW-1185">Reference proteome</keyword>
<sequence length="462" mass="50713">MIVRGLAAALNSSGRYTYKNPEFAVDYLIIGGGVVGLAIARQLVQTFPSKSTFLVERHDRAGEEISSRNSEVIHAGLYYPADSLKTRLCIRGRHLMYEYCREHNVPHKKVGKLVVARADQLSYLEGLHTKAGILGWPLHSPSSYSNPPALPAQLISGEQAREYEPNLSESITAALWSPETGIVDSHSLMESFETDVTDGGGEVAYQTRVVRVDPYKPDTGSESSLSDNGWVVQTVTGEGEGDAMLARTLINSSGLAAHLILNSFLPKESRIPMYYGRGSYASYRGPGVKNVSHLVYPCPDTGRTVHGFQSLGTHLTLDMQGKIKFGPDLDWLQPPTSQTDSNIIDDADPNFWQRHLIPDETRLGQMIDAVKQYLPGVDAGGFQPDYCGVRPKLVGPQGGFRDFEFHTHYTHTFLGSHMDPGRVRRPMITLLGIESPGLTSSLAIAEKVVEDMLCKGNGQIKE</sequence>
<comment type="similarity">
    <text evidence="6">Belongs to the L2HGDH family.</text>
</comment>
<dbReference type="PANTHER" id="PTHR43104">
    <property type="entry name" value="L-2-HYDROXYGLUTARATE DEHYDROGENASE, MITOCHONDRIAL"/>
    <property type="match status" value="1"/>
</dbReference>
<dbReference type="HOGENOM" id="CLU_024775_1_0_1"/>
<evidence type="ECO:0000256" key="6">
    <source>
        <dbReference type="ARBA" id="ARBA00037941"/>
    </source>
</evidence>
<keyword evidence="3" id="KW-0274">FAD</keyword>
<keyword evidence="4" id="KW-0560">Oxidoreductase</keyword>
<dbReference type="Gene3D" id="3.50.50.60">
    <property type="entry name" value="FAD/NAD(P)-binding domain"/>
    <property type="match status" value="1"/>
</dbReference>
<name>S8FN86_FOMSC</name>
<evidence type="ECO:0000256" key="3">
    <source>
        <dbReference type="ARBA" id="ARBA00022827"/>
    </source>
</evidence>
<dbReference type="InterPro" id="IPR006076">
    <property type="entry name" value="FAD-dep_OxRdtase"/>
</dbReference>
<dbReference type="SUPFAM" id="SSF51905">
    <property type="entry name" value="FAD/NAD(P)-binding domain"/>
    <property type="match status" value="1"/>
</dbReference>